<dbReference type="GeneID" id="74307356"/>
<keyword evidence="1" id="KW-1133">Transmembrane helix</keyword>
<proteinExistence type="predicted"/>
<reference evidence="2" key="1">
    <citation type="submission" date="2022-04" db="EMBL/GenBank/DDBJ databases">
        <title>Complete genome of Methanoplanus endosymbiosus DSM 3599.</title>
        <authorList>
            <person name="Chen S.-C."/>
            <person name="You Y.-T."/>
            <person name="Zhou Y.-Z."/>
            <person name="Lai M.-C."/>
        </authorList>
    </citation>
    <scope>NUCLEOTIDE SEQUENCE</scope>
    <source>
        <strain evidence="2">DSM 3599</strain>
    </source>
</reference>
<feature type="transmembrane region" description="Helical" evidence="1">
    <location>
        <begin position="44"/>
        <end position="61"/>
    </location>
</feature>
<dbReference type="EMBL" id="CP096115">
    <property type="protein sequence ID" value="UUX93780.1"/>
    <property type="molecule type" value="Genomic_DNA"/>
</dbReference>
<protein>
    <submittedName>
        <fullName evidence="2">Small multi-drug export protein</fullName>
    </submittedName>
</protein>
<evidence type="ECO:0000313" key="2">
    <source>
        <dbReference type="EMBL" id="UUX93780.1"/>
    </source>
</evidence>
<feature type="transmembrane region" description="Helical" evidence="1">
    <location>
        <begin position="17"/>
        <end position="37"/>
    </location>
</feature>
<keyword evidence="1" id="KW-0812">Transmembrane</keyword>
<name>A0A9E7TLI0_9EURY</name>
<keyword evidence="1" id="KW-0472">Membrane</keyword>
<organism evidence="2 3">
    <name type="scientific">Methanoplanus endosymbiosus</name>
    <dbReference type="NCBI Taxonomy" id="33865"/>
    <lineage>
        <taxon>Archaea</taxon>
        <taxon>Methanobacteriati</taxon>
        <taxon>Methanobacteriota</taxon>
        <taxon>Stenosarchaea group</taxon>
        <taxon>Methanomicrobia</taxon>
        <taxon>Methanomicrobiales</taxon>
        <taxon>Methanomicrobiaceae</taxon>
        <taxon>Methanoplanus</taxon>
    </lineage>
</organism>
<gene>
    <name evidence="2" type="ORF">L6E24_06615</name>
</gene>
<evidence type="ECO:0000256" key="1">
    <source>
        <dbReference type="SAM" id="Phobius"/>
    </source>
</evidence>
<dbReference type="KEGG" id="mend:L6E24_06615"/>
<evidence type="ECO:0000313" key="3">
    <source>
        <dbReference type="Proteomes" id="UP001060368"/>
    </source>
</evidence>
<feature type="transmembrane region" description="Helical" evidence="1">
    <location>
        <begin position="196"/>
        <end position="217"/>
    </location>
</feature>
<dbReference type="InterPro" id="IPR009577">
    <property type="entry name" value="Sm_multidrug_ex"/>
</dbReference>
<dbReference type="RefSeq" id="WP_257743915.1">
    <property type="nucleotide sequence ID" value="NZ_CP096115.1"/>
</dbReference>
<sequence>MTEEEIPVKKLSGHLMILLRFFLPFILGIAYVGGLYISMPYGEFLTLAGLMFVYFVPPAGKESVIPLGIAMGIPWWLIAFSVALMDILSSFFMVLNFDLALKIPVLGDRYMKSFMEAGEGFFEKHRYIERLSTIGLAIFVMIPMQGTGGVSTPIVGRMIGIPPVKVMIAVITGSLLGCTIIALGTEYIKDIFATDFTTGILVIVGIVLAAVAGFLIYRKHDAKLRSKKPHHHHQQTSDSGQEK</sequence>
<dbReference type="Proteomes" id="UP001060368">
    <property type="component" value="Chromosome"/>
</dbReference>
<dbReference type="AlphaFoldDB" id="A0A9E7TLI0"/>
<accession>A0A9E7TLI0</accession>
<keyword evidence="3" id="KW-1185">Reference proteome</keyword>
<dbReference type="Pfam" id="PF06695">
    <property type="entry name" value="Sm_multidrug_ex"/>
    <property type="match status" value="1"/>
</dbReference>
<feature type="transmembrane region" description="Helical" evidence="1">
    <location>
        <begin position="166"/>
        <end position="184"/>
    </location>
</feature>
<feature type="transmembrane region" description="Helical" evidence="1">
    <location>
        <begin position="73"/>
        <end position="95"/>
    </location>
</feature>